<feature type="transmembrane region" description="Helical" evidence="2">
    <location>
        <begin position="158"/>
        <end position="180"/>
    </location>
</feature>
<keyword evidence="2" id="KW-0812">Transmembrane</keyword>
<dbReference type="InterPro" id="IPR021369">
    <property type="entry name" value="DUF2985"/>
</dbReference>
<gene>
    <name evidence="3" type="ORF">F0562_015174</name>
</gene>
<dbReference type="Proteomes" id="UP000325577">
    <property type="component" value="Linkage Group LG7"/>
</dbReference>
<feature type="transmembrane region" description="Helical" evidence="2">
    <location>
        <begin position="302"/>
        <end position="321"/>
    </location>
</feature>
<dbReference type="PANTHER" id="PTHR31045:SF21">
    <property type="entry name" value="PLAC8 FAMILY PROTEIN"/>
    <property type="match status" value="1"/>
</dbReference>
<dbReference type="EMBL" id="CM018050">
    <property type="protein sequence ID" value="KAA8517700.1"/>
    <property type="molecule type" value="Genomic_DNA"/>
</dbReference>
<organism evidence="3 4">
    <name type="scientific">Nyssa sinensis</name>
    <dbReference type="NCBI Taxonomy" id="561372"/>
    <lineage>
        <taxon>Eukaryota</taxon>
        <taxon>Viridiplantae</taxon>
        <taxon>Streptophyta</taxon>
        <taxon>Embryophyta</taxon>
        <taxon>Tracheophyta</taxon>
        <taxon>Spermatophyta</taxon>
        <taxon>Magnoliopsida</taxon>
        <taxon>eudicotyledons</taxon>
        <taxon>Gunneridae</taxon>
        <taxon>Pentapetalae</taxon>
        <taxon>asterids</taxon>
        <taxon>Cornales</taxon>
        <taxon>Nyssaceae</taxon>
        <taxon>Nyssa</taxon>
    </lineage>
</organism>
<feature type="region of interest" description="Disordered" evidence="1">
    <location>
        <begin position="387"/>
        <end position="432"/>
    </location>
</feature>
<name>A0A5J4ZGN1_9ASTE</name>
<keyword evidence="4" id="KW-1185">Reference proteome</keyword>
<evidence type="ECO:0000256" key="2">
    <source>
        <dbReference type="SAM" id="Phobius"/>
    </source>
</evidence>
<feature type="region of interest" description="Disordered" evidence="1">
    <location>
        <begin position="347"/>
        <end position="374"/>
    </location>
</feature>
<evidence type="ECO:0000313" key="3">
    <source>
        <dbReference type="EMBL" id="KAA8517700.1"/>
    </source>
</evidence>
<reference evidence="3 4" key="1">
    <citation type="submission" date="2019-09" db="EMBL/GenBank/DDBJ databases">
        <title>A chromosome-level genome assembly of the Chinese tupelo Nyssa sinensis.</title>
        <authorList>
            <person name="Yang X."/>
            <person name="Kang M."/>
            <person name="Yang Y."/>
            <person name="Xiong H."/>
            <person name="Wang M."/>
            <person name="Zhang Z."/>
            <person name="Wang Z."/>
            <person name="Wu H."/>
            <person name="Ma T."/>
            <person name="Liu J."/>
            <person name="Xi Z."/>
        </authorList>
    </citation>
    <scope>NUCLEOTIDE SEQUENCE [LARGE SCALE GENOMIC DNA]</scope>
    <source>
        <strain evidence="3">J267</strain>
        <tissue evidence="3">Leaf</tissue>
    </source>
</reference>
<feature type="transmembrane region" description="Helical" evidence="2">
    <location>
        <begin position="212"/>
        <end position="235"/>
    </location>
</feature>
<keyword evidence="2" id="KW-0472">Membrane</keyword>
<protein>
    <submittedName>
        <fullName evidence="3">Uncharacterized protein</fullName>
    </submittedName>
</protein>
<sequence length="432" mass="48288">MFCFTDQPEVPRGSLAGINSFRMVSTGNNERAGEVQAEFQSSEMPNGYEANGQIHLYISTSRKGLLSDGDSQSGSHDITPPPSRLRFLNCSSASGLASPSGKFRRIAEEKDEISQSVPSSTGQGLRQRFNGVFTQKIDLVSLWKTSRRWIRNPLNMALFLWISCVAVSGAILFLVMTGMLNGAIPKKSQRNAWFEYALCGLNLGFKRSERPAIGVGICLSVAIAAPAVAGLYSILSPLGREYDLEIDEEAQDQILTVGSSQPSHLRLKSLEKRLSFASRNDQRIIEIKPVVERGNIRFWGRYYFSISLSFLYVLCLWMEYGETRVWEHEVRTADSYDVIEDKFCRKHTDENSQPPLSPLPRENGSVQFRSGQSSPLWNPRLSMLSMADSSGPSRFSKDYYNADGERPQVGEEFSPKGVDNSMRPPIPSLIKR</sequence>
<proteinExistence type="predicted"/>
<evidence type="ECO:0000256" key="1">
    <source>
        <dbReference type="SAM" id="MobiDB-lite"/>
    </source>
</evidence>
<dbReference type="GO" id="GO:0009975">
    <property type="term" value="F:cyclase activity"/>
    <property type="evidence" value="ECO:0007669"/>
    <property type="project" value="TreeGrafter"/>
</dbReference>
<dbReference type="GO" id="GO:0051762">
    <property type="term" value="P:sesquiterpene biosynthetic process"/>
    <property type="evidence" value="ECO:0007669"/>
    <property type="project" value="TreeGrafter"/>
</dbReference>
<dbReference type="PANTHER" id="PTHR31045">
    <property type="entry name" value="PLAC8 FAMILY PROTEIN-RELATED"/>
    <property type="match status" value="1"/>
</dbReference>
<dbReference type="OrthoDB" id="6407410at2759"/>
<evidence type="ECO:0000313" key="4">
    <source>
        <dbReference type="Proteomes" id="UP000325577"/>
    </source>
</evidence>
<dbReference type="AlphaFoldDB" id="A0A5J4ZGN1"/>
<accession>A0A5J4ZGN1</accession>
<dbReference type="Pfam" id="PF11204">
    <property type="entry name" value="DUF2985"/>
    <property type="match status" value="1"/>
</dbReference>
<keyword evidence="2" id="KW-1133">Transmembrane helix</keyword>
<feature type="compositionally biased region" description="Polar residues" evidence="1">
    <location>
        <begin position="364"/>
        <end position="374"/>
    </location>
</feature>